<dbReference type="Proteomes" id="UP000527355">
    <property type="component" value="Unassembled WGS sequence"/>
</dbReference>
<keyword evidence="4" id="KW-1185">Reference proteome</keyword>
<keyword evidence="2" id="KW-0472">Membrane</keyword>
<organism evidence="3 4">
    <name type="scientific">Myotis myotis</name>
    <name type="common">Greater mouse-eared bat</name>
    <name type="synonym">Vespertilio myotis</name>
    <dbReference type="NCBI Taxonomy" id="51298"/>
    <lineage>
        <taxon>Eukaryota</taxon>
        <taxon>Metazoa</taxon>
        <taxon>Chordata</taxon>
        <taxon>Craniata</taxon>
        <taxon>Vertebrata</taxon>
        <taxon>Euteleostomi</taxon>
        <taxon>Mammalia</taxon>
        <taxon>Eutheria</taxon>
        <taxon>Laurasiatheria</taxon>
        <taxon>Chiroptera</taxon>
        <taxon>Yangochiroptera</taxon>
        <taxon>Vespertilionidae</taxon>
        <taxon>Myotis</taxon>
    </lineage>
</organism>
<reference evidence="3 4" key="1">
    <citation type="journal article" date="2020" name="Nature">
        <title>Six reference-quality genomes reveal evolution of bat adaptations.</title>
        <authorList>
            <person name="Jebb D."/>
            <person name="Huang Z."/>
            <person name="Pippel M."/>
            <person name="Hughes G.M."/>
            <person name="Lavrichenko K."/>
            <person name="Devanna P."/>
            <person name="Winkler S."/>
            <person name="Jermiin L.S."/>
            <person name="Skirmuntt E.C."/>
            <person name="Katzourakis A."/>
            <person name="Burkitt-Gray L."/>
            <person name="Ray D.A."/>
            <person name="Sullivan K.A.M."/>
            <person name="Roscito J.G."/>
            <person name="Kirilenko B.M."/>
            <person name="Davalos L.M."/>
            <person name="Corthals A.P."/>
            <person name="Power M.L."/>
            <person name="Jones G."/>
            <person name="Ransome R.D."/>
            <person name="Dechmann D.K.N."/>
            <person name="Locatelli A.G."/>
            <person name="Puechmaille S.J."/>
            <person name="Fedrigo O."/>
            <person name="Jarvis E.D."/>
            <person name="Hiller M."/>
            <person name="Vernes S.C."/>
            <person name="Myers E.W."/>
            <person name="Teeling E.C."/>
        </authorList>
    </citation>
    <scope>NUCLEOTIDE SEQUENCE [LARGE SCALE GENOMIC DNA]</scope>
    <source>
        <strain evidence="3">MMyoMyo1</strain>
        <tissue evidence="3">Flight muscle</tissue>
    </source>
</reference>
<dbReference type="EMBL" id="JABWUV010000006">
    <property type="protein sequence ID" value="KAF6349023.1"/>
    <property type="molecule type" value="Genomic_DNA"/>
</dbReference>
<name>A0A7J7XH39_MYOMY</name>
<feature type="region of interest" description="Disordered" evidence="1">
    <location>
        <begin position="70"/>
        <end position="97"/>
    </location>
</feature>
<evidence type="ECO:0000313" key="4">
    <source>
        <dbReference type="Proteomes" id="UP000527355"/>
    </source>
</evidence>
<sequence>MLEEEDGVAASHPVLKPPHVLVQAEHTLFQPTLPRGRALGDAEHVTDAEMRLTGAFCSAATVSKVPKSLPLQHPFSAPHPPPSHQESTPRRPGFAPRATQSLGRLAHMNSFGSCHLLKIFIYSFCFVYVYIYSTPYSKKDVNHLKMYKQARPAWLSD</sequence>
<keyword evidence="2" id="KW-0812">Transmembrane</keyword>
<dbReference type="AlphaFoldDB" id="A0A7J7XH39"/>
<feature type="transmembrane region" description="Helical" evidence="2">
    <location>
        <begin position="116"/>
        <end position="133"/>
    </location>
</feature>
<comment type="caution">
    <text evidence="3">The sequence shown here is derived from an EMBL/GenBank/DDBJ whole genome shotgun (WGS) entry which is preliminary data.</text>
</comment>
<accession>A0A7J7XH39</accession>
<proteinExistence type="predicted"/>
<evidence type="ECO:0000256" key="2">
    <source>
        <dbReference type="SAM" id="Phobius"/>
    </source>
</evidence>
<protein>
    <submittedName>
        <fullName evidence="3">Uncharacterized protein</fullName>
    </submittedName>
</protein>
<evidence type="ECO:0000313" key="3">
    <source>
        <dbReference type="EMBL" id="KAF6349023.1"/>
    </source>
</evidence>
<gene>
    <name evidence="3" type="ORF">mMyoMyo1_011610</name>
</gene>
<evidence type="ECO:0000256" key="1">
    <source>
        <dbReference type="SAM" id="MobiDB-lite"/>
    </source>
</evidence>
<keyword evidence="2" id="KW-1133">Transmembrane helix</keyword>